<dbReference type="NCBIfam" id="TIGR03363">
    <property type="entry name" value="VI_chp_8"/>
    <property type="match status" value="1"/>
</dbReference>
<reference evidence="3" key="1">
    <citation type="journal article" date="2019" name="Int. J. Syst. Evol. Microbiol.">
        <title>The Global Catalogue of Microorganisms (GCM) 10K type strain sequencing project: providing services to taxonomists for standard genome sequencing and annotation.</title>
        <authorList>
            <consortium name="The Broad Institute Genomics Platform"/>
            <consortium name="The Broad Institute Genome Sequencing Center for Infectious Disease"/>
            <person name="Wu L."/>
            <person name="Ma J."/>
        </authorList>
    </citation>
    <scope>NUCLEOTIDE SEQUENCE [LARGE SCALE GENOMIC DNA]</scope>
    <source>
        <strain evidence="3">JCM 17498</strain>
    </source>
</reference>
<dbReference type="Proteomes" id="UP001500523">
    <property type="component" value="Unassembled WGS sequence"/>
</dbReference>
<evidence type="ECO:0000313" key="2">
    <source>
        <dbReference type="EMBL" id="GAA3713733.1"/>
    </source>
</evidence>
<proteinExistence type="predicted"/>
<dbReference type="InterPro" id="IPR010657">
    <property type="entry name" value="ImpA_N"/>
</dbReference>
<evidence type="ECO:0000259" key="1">
    <source>
        <dbReference type="Pfam" id="PF06812"/>
    </source>
</evidence>
<evidence type="ECO:0000313" key="3">
    <source>
        <dbReference type="Proteomes" id="UP001500523"/>
    </source>
</evidence>
<comment type="caution">
    <text evidence="2">The sequence shown here is derived from an EMBL/GenBank/DDBJ whole genome shotgun (WGS) entry which is preliminary data.</text>
</comment>
<accession>A0ABP7E8J2</accession>
<dbReference type="PANTHER" id="PTHR37951">
    <property type="entry name" value="CYTOPLASMIC PROTEIN-RELATED"/>
    <property type="match status" value="1"/>
</dbReference>
<protein>
    <submittedName>
        <fullName evidence="2">Type VI secretion system protein TssA</fullName>
    </submittedName>
</protein>
<feature type="domain" description="ImpA N-terminal" evidence="1">
    <location>
        <begin position="31"/>
        <end position="155"/>
    </location>
</feature>
<keyword evidence="3" id="KW-1185">Reference proteome</keyword>
<dbReference type="Pfam" id="PF06812">
    <property type="entry name" value="ImpA_N"/>
    <property type="match status" value="1"/>
</dbReference>
<dbReference type="InterPro" id="IPR017740">
    <property type="entry name" value="TssA-like"/>
</dbReference>
<organism evidence="2 3">
    <name type="scientific">Sphingomonas cynarae</name>
    <dbReference type="NCBI Taxonomy" id="930197"/>
    <lineage>
        <taxon>Bacteria</taxon>
        <taxon>Pseudomonadati</taxon>
        <taxon>Pseudomonadota</taxon>
        <taxon>Alphaproteobacteria</taxon>
        <taxon>Sphingomonadales</taxon>
        <taxon>Sphingomonadaceae</taxon>
        <taxon>Sphingomonas</taxon>
    </lineage>
</organism>
<gene>
    <name evidence="2" type="primary">tssA</name>
    <name evidence="2" type="ORF">GCM10022268_23130</name>
</gene>
<dbReference type="PANTHER" id="PTHR37951:SF1">
    <property type="entry name" value="TYPE VI SECRETION SYSTEM COMPONENT TSSA1"/>
    <property type="match status" value="1"/>
</dbReference>
<name>A0ABP7E8J2_9SPHN</name>
<dbReference type="EMBL" id="BAABBF010000005">
    <property type="protein sequence ID" value="GAA3713733.1"/>
    <property type="molecule type" value="Genomic_DNA"/>
</dbReference>
<sequence>MTPVGEAWMNDRFAIEELLAPIEGPDGLTGAGPDVRGGGGSGSGLYLAIKDARNEARLAERNAITSGDPDAVPLLAGIRAWETVAQGGTALLAETKDLQVAAWLTEAWLRSDGFPGVAAGFDLLAGLVERFWNEGLHPQEDEDGVETRVAPLFGLFGNGDVGTLLQPIKLLPLSDHEHPAVALWTVETVQAQSTRHEDPDLAEELVERRRAQITAMEDAIHRASPDFAGQAAAGIAAALAALDRLMGVIDAHTPFGRFGSQVSRPLEDAAALLRVHGPGNDLGEVEAAAVEEPVVVAPTGAEGEAIPVAAPPPAPEPMNRERALATLLEVAAFFDRNEPQSIVGESLRHVVRRANLTAVELLAELLPDGEQRALFLLRAGIGRGADGGNDDNGY</sequence>